<dbReference type="SUPFAM" id="SSF54719">
    <property type="entry name" value="Fe,Mn superoxide dismutase (SOD), C-terminal domain"/>
    <property type="match status" value="1"/>
</dbReference>
<dbReference type="KEGG" id="ago:AGOS_ACR153C"/>
<sequence length="313" mass="34466">MKILTFGEALELQEEISRDAAGRLNMLGRQILSRGFARTYIAPSLDHLSRGKGVPGLFSSDGLQGAWFDRAEHYAQMLTAVARSGEQRPVATLVQELATQGGRRREHMYATLLHNLRFAFSTLQGCAQPAPTAAPAAALLQTPSLELQGPNEPLEAGCTRLHAALTQSFGSIAEFRTLLLNSSLAQSGDGFTWLVARCAGDTGDALAYDKLFVFNTYNAGSPHAVSRVEHFKRVVKTETEPKPMDGTKEAVQNLQYKATTRYYPLLAIDASPKSWLHDYGVFGKAAYLDRVWESTNWTAVESRLPQQRSETFI</sequence>
<dbReference type="RefSeq" id="NP_983555.1">
    <property type="nucleotide sequence ID" value="NM_208908.1"/>
</dbReference>
<name>Q75BW8_EREGS</name>
<dbReference type="EMBL" id="AE016816">
    <property type="protein sequence ID" value="AAS51379.1"/>
    <property type="molecule type" value="Genomic_DNA"/>
</dbReference>
<dbReference type="GO" id="GO:0005763">
    <property type="term" value="C:mitochondrial small ribosomal subunit"/>
    <property type="evidence" value="ECO:0007669"/>
    <property type="project" value="EnsemblFungi"/>
</dbReference>
<organism evidence="1 2">
    <name type="scientific">Eremothecium gossypii (strain ATCC 10895 / CBS 109.51 / FGSC 9923 / NRRL Y-1056)</name>
    <name type="common">Yeast</name>
    <name type="synonym">Ashbya gossypii</name>
    <dbReference type="NCBI Taxonomy" id="284811"/>
    <lineage>
        <taxon>Eukaryota</taxon>
        <taxon>Fungi</taxon>
        <taxon>Dikarya</taxon>
        <taxon>Ascomycota</taxon>
        <taxon>Saccharomycotina</taxon>
        <taxon>Saccharomycetes</taxon>
        <taxon>Saccharomycetales</taxon>
        <taxon>Saccharomycetaceae</taxon>
        <taxon>Eremothecium</taxon>
    </lineage>
</organism>
<gene>
    <name evidence="1" type="ORF">AGOS_ACR153C</name>
</gene>
<dbReference type="InParanoid" id="Q75BW8"/>
<dbReference type="PANTHER" id="PTHR43595">
    <property type="entry name" value="37S RIBOSOMAL PROTEIN S26, MITOCHONDRIAL"/>
    <property type="match status" value="1"/>
</dbReference>
<reference evidence="1 2" key="1">
    <citation type="journal article" date="2004" name="Science">
        <title>The Ashbya gossypii genome as a tool for mapping the ancient Saccharomyces cerevisiae genome.</title>
        <authorList>
            <person name="Dietrich F.S."/>
            <person name="Voegeli S."/>
            <person name="Brachat S."/>
            <person name="Lerch A."/>
            <person name="Gates K."/>
            <person name="Steiner S."/>
            <person name="Mohr C."/>
            <person name="Pohlmann R."/>
            <person name="Luedi P."/>
            <person name="Choi S."/>
            <person name="Wing R.A."/>
            <person name="Flavier A."/>
            <person name="Gaffney T.D."/>
            <person name="Philippsen P."/>
        </authorList>
    </citation>
    <scope>NUCLEOTIDE SEQUENCE [LARGE SCALE GENOMIC DNA]</scope>
    <source>
        <strain evidence="2">ATCC 10895 / CBS 109.51 / FGSC 9923 / NRRL Y-1056</strain>
    </source>
</reference>
<dbReference type="AlphaFoldDB" id="Q75BW8"/>
<dbReference type="GeneID" id="4619687"/>
<evidence type="ECO:0000313" key="1">
    <source>
        <dbReference type="EMBL" id="AAS51379.1"/>
    </source>
</evidence>
<dbReference type="Proteomes" id="UP000000591">
    <property type="component" value="Chromosome III"/>
</dbReference>
<dbReference type="eggNOG" id="KOG0876">
    <property type="taxonomic scope" value="Eukaryota"/>
</dbReference>
<dbReference type="OMA" id="LENCWEC"/>
<keyword evidence="2" id="KW-1185">Reference proteome</keyword>
<evidence type="ECO:0000313" key="2">
    <source>
        <dbReference type="Proteomes" id="UP000000591"/>
    </source>
</evidence>
<dbReference type="OrthoDB" id="275227at2759"/>
<dbReference type="FunCoup" id="Q75BW8">
    <property type="interactions" value="268"/>
</dbReference>
<reference evidence="2" key="2">
    <citation type="journal article" date="2013" name="G3 (Bethesda)">
        <title>Genomes of Ashbya fungi isolated from insects reveal four mating-type loci, numerous translocations, lack of transposons, and distinct gene duplications.</title>
        <authorList>
            <person name="Dietrich F.S."/>
            <person name="Voegeli S."/>
            <person name="Kuo S."/>
            <person name="Philippsen P."/>
        </authorList>
    </citation>
    <scope>GENOME REANNOTATION</scope>
    <source>
        <strain evidence="2">ATCC 10895 / CBS 109.51 / FGSC 9923 / NRRL Y-1056</strain>
    </source>
</reference>
<dbReference type="PANTHER" id="PTHR43595:SF1">
    <property type="entry name" value="SMALL RIBOSOMAL SUBUNIT PROTEIN MS43"/>
    <property type="match status" value="1"/>
</dbReference>
<protein>
    <submittedName>
        <fullName evidence="1">ACR153Cp</fullName>
    </submittedName>
</protein>
<dbReference type="HOGENOM" id="CLU_057349_0_0_1"/>
<dbReference type="GO" id="GO:0005737">
    <property type="term" value="C:cytoplasm"/>
    <property type="evidence" value="ECO:0000318"/>
    <property type="project" value="GO_Central"/>
</dbReference>
<accession>Q75BW8</accession>
<dbReference type="STRING" id="284811.Q75BW8"/>
<proteinExistence type="predicted"/>
<dbReference type="InterPro" id="IPR036314">
    <property type="entry name" value="SOD_C_sf"/>
</dbReference>
<dbReference type="Gene3D" id="3.55.40.20">
    <property type="entry name" value="Iron/manganese superoxide dismutase, C-terminal domain"/>
    <property type="match status" value="1"/>
</dbReference>
<dbReference type="GO" id="GO:0003735">
    <property type="term" value="F:structural constituent of ribosome"/>
    <property type="evidence" value="ECO:0007669"/>
    <property type="project" value="EnsemblFungi"/>
</dbReference>